<comment type="caution">
    <text evidence="3">The sequence shown here is derived from an EMBL/GenBank/DDBJ whole genome shotgun (WGS) entry which is preliminary data.</text>
</comment>
<evidence type="ECO:0000313" key="3">
    <source>
        <dbReference type="EMBL" id="PQM35174.1"/>
    </source>
</evidence>
<gene>
    <name evidence="3" type="ORF">Pyn_22635</name>
</gene>
<dbReference type="Proteomes" id="UP000250321">
    <property type="component" value="Unassembled WGS sequence"/>
</dbReference>
<feature type="region of interest" description="Disordered" evidence="2">
    <location>
        <begin position="215"/>
        <end position="466"/>
    </location>
</feature>
<keyword evidence="4" id="KW-1185">Reference proteome</keyword>
<evidence type="ECO:0000256" key="2">
    <source>
        <dbReference type="SAM" id="MobiDB-lite"/>
    </source>
</evidence>
<dbReference type="PANTHER" id="PTHR12161:SF60">
    <property type="entry name" value="REGULATOR OF VPS4 ACTIVITY IN THE MVB PATHWAY PROTEIN"/>
    <property type="match status" value="1"/>
</dbReference>
<comment type="similarity">
    <text evidence="1">Belongs to the IST1 family.</text>
</comment>
<proteinExistence type="inferred from homology"/>
<dbReference type="Gene3D" id="1.20.1260.60">
    <property type="entry name" value="Vacuolar protein sorting-associated protein Ist1"/>
    <property type="match status" value="1"/>
</dbReference>
<evidence type="ECO:0000256" key="1">
    <source>
        <dbReference type="ARBA" id="ARBA00005536"/>
    </source>
</evidence>
<feature type="compositionally biased region" description="Basic and acidic residues" evidence="2">
    <location>
        <begin position="318"/>
        <end position="354"/>
    </location>
</feature>
<accession>A0A314UFJ3</accession>
<organism evidence="3 4">
    <name type="scientific">Prunus yedoensis var. nudiflora</name>
    <dbReference type="NCBI Taxonomy" id="2094558"/>
    <lineage>
        <taxon>Eukaryota</taxon>
        <taxon>Viridiplantae</taxon>
        <taxon>Streptophyta</taxon>
        <taxon>Embryophyta</taxon>
        <taxon>Tracheophyta</taxon>
        <taxon>Spermatophyta</taxon>
        <taxon>Magnoliopsida</taxon>
        <taxon>eudicotyledons</taxon>
        <taxon>Gunneridae</taxon>
        <taxon>Pentapetalae</taxon>
        <taxon>rosids</taxon>
        <taxon>fabids</taxon>
        <taxon>Rosales</taxon>
        <taxon>Rosaceae</taxon>
        <taxon>Amygdaloideae</taxon>
        <taxon>Amygdaleae</taxon>
        <taxon>Prunus</taxon>
    </lineage>
</organism>
<protein>
    <recommendedName>
        <fullName evidence="5">IST1-like protein</fullName>
    </recommendedName>
</protein>
<feature type="compositionally biased region" description="Basic and acidic residues" evidence="2">
    <location>
        <begin position="243"/>
        <end position="255"/>
    </location>
</feature>
<dbReference type="Pfam" id="PF03398">
    <property type="entry name" value="Ist1"/>
    <property type="match status" value="1"/>
</dbReference>
<dbReference type="STRING" id="2094558.A0A314UFJ3"/>
<dbReference type="InterPro" id="IPR042277">
    <property type="entry name" value="IST1-like"/>
</dbReference>
<evidence type="ECO:0008006" key="5">
    <source>
        <dbReference type="Google" id="ProtNLM"/>
    </source>
</evidence>
<dbReference type="InterPro" id="IPR005061">
    <property type="entry name" value="Ist1"/>
</dbReference>
<feature type="compositionally biased region" description="Polar residues" evidence="2">
    <location>
        <begin position="288"/>
        <end position="297"/>
    </location>
</feature>
<feature type="compositionally biased region" description="Basic and acidic residues" evidence="2">
    <location>
        <begin position="369"/>
        <end position="384"/>
    </location>
</feature>
<dbReference type="EMBL" id="PJQY01003702">
    <property type="protein sequence ID" value="PQM35174.1"/>
    <property type="molecule type" value="Genomic_DNA"/>
</dbReference>
<dbReference type="AlphaFoldDB" id="A0A314UFJ3"/>
<dbReference type="GO" id="GO:0015031">
    <property type="term" value="P:protein transport"/>
    <property type="evidence" value="ECO:0007669"/>
    <property type="project" value="InterPro"/>
</dbReference>
<dbReference type="OrthoDB" id="29853at2759"/>
<name>A0A314UFJ3_PRUYE</name>
<evidence type="ECO:0000313" key="4">
    <source>
        <dbReference type="Proteomes" id="UP000250321"/>
    </source>
</evidence>
<sequence length="482" mass="54507">MWEGKVSENSSRLLGPCLRIWFWLCASPESSEIKMLRGFRKPKFFTKCKSDIKSTKLRLETIKKKRSAVQKFLKNDIADLLRSGLDINAYGRAEGLLVEQNMSACYVLTENFIGCISNNLSLMQNQSECPEECSEAVPSLMYAAARFADLPELRDLRNMFTERYGNSLEPFVNKELVERLKAKPPTKEMKIQLLHDIAQEFSIEWDSKALEQKLYTPSPLDQGQRRYGSPGDSDDDMHKSHKSKDNAFPKRKNQDAGDVLSHRTKYTASVGSEDETTTDVSQDAPKCCSSSVGSTSGDEADNKMPFYSKFAPPPYYKPKPERKESSFEEHTKLNSHVETDHHNDVSVGEDDPKPRSVRRKNLKPPPGHENLDRNDPRDEEERVLDGLLMHYSKKQSPHESRQMKGNLSQVDIDAGESANRSRRSQRHAPSARASSLPPEPTSPIEAPKGHERTNSLQPDAHVHPKLPEYDELAARIAALRGI</sequence>
<dbReference type="FunFam" id="1.20.1260.60:FF:000002">
    <property type="entry name" value="Vacuolar protein sorting-associated protein IST1"/>
    <property type="match status" value="1"/>
</dbReference>
<reference evidence="3 4" key="1">
    <citation type="submission" date="2018-02" db="EMBL/GenBank/DDBJ databases">
        <title>Draft genome of wild Prunus yedoensis var. nudiflora.</title>
        <authorList>
            <person name="Baek S."/>
            <person name="Kim J.-H."/>
            <person name="Choi K."/>
            <person name="Kim G.-B."/>
            <person name="Cho A."/>
            <person name="Jang H."/>
            <person name="Shin C.-H."/>
            <person name="Yu H.-J."/>
            <person name="Mun J.-H."/>
        </authorList>
    </citation>
    <scope>NUCLEOTIDE SEQUENCE [LARGE SCALE GENOMIC DNA]</scope>
    <source>
        <strain evidence="4">cv. Jeju island</strain>
        <tissue evidence="3">Leaf</tissue>
    </source>
</reference>
<dbReference type="PANTHER" id="PTHR12161">
    <property type="entry name" value="IST1 FAMILY MEMBER"/>
    <property type="match status" value="1"/>
</dbReference>